<feature type="domain" description="ABC3 transporter permease C-terminal" evidence="7">
    <location>
        <begin position="296"/>
        <end position="413"/>
    </location>
</feature>
<keyword evidence="10" id="KW-1185">Reference proteome</keyword>
<name>A0A9X2P383_9BACT</name>
<dbReference type="InterPro" id="IPR025857">
    <property type="entry name" value="MacB_PCD"/>
</dbReference>
<feature type="transmembrane region" description="Helical" evidence="6">
    <location>
        <begin position="290"/>
        <end position="311"/>
    </location>
</feature>
<gene>
    <name evidence="9" type="ORF">NU887_09780</name>
</gene>
<evidence type="ECO:0000313" key="9">
    <source>
        <dbReference type="EMBL" id="MCR9015324.1"/>
    </source>
</evidence>
<dbReference type="PANTHER" id="PTHR30572:SF18">
    <property type="entry name" value="ABC-TYPE MACROLIDE FAMILY EXPORT SYSTEM PERMEASE COMPONENT 2"/>
    <property type="match status" value="1"/>
</dbReference>
<evidence type="ECO:0000256" key="3">
    <source>
        <dbReference type="ARBA" id="ARBA00022692"/>
    </source>
</evidence>
<comment type="subcellular location">
    <subcellularLocation>
        <location evidence="1">Cell membrane</location>
        <topology evidence="1">Multi-pass membrane protein</topology>
    </subcellularLocation>
</comment>
<feature type="transmembrane region" description="Helical" evidence="6">
    <location>
        <begin position="765"/>
        <end position="785"/>
    </location>
</feature>
<keyword evidence="5 6" id="KW-0472">Membrane</keyword>
<accession>A0A9X2P383</accession>
<keyword evidence="4 6" id="KW-1133">Transmembrane helix</keyword>
<dbReference type="Pfam" id="PF02687">
    <property type="entry name" value="FtsX"/>
    <property type="match status" value="2"/>
</dbReference>
<dbReference type="GO" id="GO:0005886">
    <property type="term" value="C:plasma membrane"/>
    <property type="evidence" value="ECO:0007669"/>
    <property type="project" value="UniProtKB-SubCell"/>
</dbReference>
<evidence type="ECO:0000259" key="8">
    <source>
        <dbReference type="Pfam" id="PF12704"/>
    </source>
</evidence>
<feature type="transmembrane region" description="Helical" evidence="6">
    <location>
        <begin position="388"/>
        <end position="411"/>
    </location>
</feature>
<evidence type="ECO:0000259" key="7">
    <source>
        <dbReference type="Pfam" id="PF02687"/>
    </source>
</evidence>
<evidence type="ECO:0000256" key="1">
    <source>
        <dbReference type="ARBA" id="ARBA00004651"/>
    </source>
</evidence>
<feature type="domain" description="ABC3 transporter permease C-terminal" evidence="7">
    <location>
        <begin position="683"/>
        <end position="795"/>
    </location>
</feature>
<dbReference type="InterPro" id="IPR003838">
    <property type="entry name" value="ABC3_permease_C"/>
</dbReference>
<keyword evidence="2" id="KW-1003">Cell membrane</keyword>
<feature type="transmembrane region" description="Helical" evidence="6">
    <location>
        <begin position="21"/>
        <end position="43"/>
    </location>
</feature>
<keyword evidence="3 6" id="KW-0812">Transmembrane</keyword>
<evidence type="ECO:0000313" key="10">
    <source>
        <dbReference type="Proteomes" id="UP001142175"/>
    </source>
</evidence>
<dbReference type="Proteomes" id="UP001142175">
    <property type="component" value="Unassembled WGS sequence"/>
</dbReference>
<protein>
    <submittedName>
        <fullName evidence="9">ABC transporter permease</fullName>
    </submittedName>
</protein>
<organism evidence="9 10">
    <name type="scientific">Aquiflexum gelatinilyticum</name>
    <dbReference type="NCBI Taxonomy" id="2961943"/>
    <lineage>
        <taxon>Bacteria</taxon>
        <taxon>Pseudomonadati</taxon>
        <taxon>Bacteroidota</taxon>
        <taxon>Cytophagia</taxon>
        <taxon>Cytophagales</taxon>
        <taxon>Cyclobacteriaceae</taxon>
        <taxon>Aquiflexum</taxon>
    </lineage>
</organism>
<feature type="domain" description="MacB-like periplasmic core" evidence="8">
    <location>
        <begin position="20"/>
        <end position="211"/>
    </location>
</feature>
<dbReference type="InterPro" id="IPR050250">
    <property type="entry name" value="Macrolide_Exporter_MacB"/>
</dbReference>
<dbReference type="GO" id="GO:0022857">
    <property type="term" value="F:transmembrane transporter activity"/>
    <property type="evidence" value="ECO:0007669"/>
    <property type="project" value="TreeGrafter"/>
</dbReference>
<reference evidence="9" key="1">
    <citation type="submission" date="2022-08" db="EMBL/GenBank/DDBJ databases">
        <authorList>
            <person name="Zhang D."/>
        </authorList>
    </citation>
    <scope>NUCLEOTIDE SEQUENCE</scope>
    <source>
        <strain evidence="9">XJ19-11</strain>
    </source>
</reference>
<dbReference type="AlphaFoldDB" id="A0A9X2P383"/>
<comment type="caution">
    <text evidence="9">The sequence shown here is derived from an EMBL/GenBank/DDBJ whole genome shotgun (WGS) entry which is preliminary data.</text>
</comment>
<dbReference type="EMBL" id="JANSUY010000005">
    <property type="protein sequence ID" value="MCR9015324.1"/>
    <property type="molecule type" value="Genomic_DNA"/>
</dbReference>
<dbReference type="Pfam" id="PF12704">
    <property type="entry name" value="MacB_PCD"/>
    <property type="match status" value="1"/>
</dbReference>
<dbReference type="RefSeq" id="WP_258423181.1">
    <property type="nucleotide sequence ID" value="NZ_JANSUY010000005.1"/>
</dbReference>
<feature type="transmembrane region" description="Helical" evidence="6">
    <location>
        <begin position="731"/>
        <end position="750"/>
    </location>
</feature>
<feature type="transmembrane region" description="Helical" evidence="6">
    <location>
        <begin position="347"/>
        <end position="368"/>
    </location>
</feature>
<sequence length="802" mass="89606">MFRNYLIIAWRNLKRNKLRTATHILGLSIGISICFLIFNIVWYSNSFDKFHPDTEQIFRVGMITDFGDGEFPNSGTPGPLGEVIDKELTGIAQKGRLYTLWETLVFLPEGQKVMGRTNNVTFADAGFFRIFPRKWLAGSPENSLANPYTAVISHASMQKYFPGQEPSQVLGKEIFYYDSDTINAQITGVVADFEENTDFLFTDFISYSTIRSMDKENWFGLDSWGNVNSSSQLFIKKETLKTDSDLLAGLTKISEKNLNQEGGNSRFTLQPLAEIHFDQSDGGSQTVSKVFLNGLIFIGLIILSLACLNFINLETAQAIGRAKEVGIRKTLGGGKSQLVLQFLSETYLMIFFACLLSLAMAEALVMVFRNYLPSGLEVNYLKLENIGFLTLISFVLTLLAGIYPSLILANYDPQRALKGEKEQNGKFSIGVFLRKNLTVLQFASSIAFIILVSVISFQMKYVSSQPLGFDRDAVVYTQLPFMAGIDKAERLRERVSQFSFVKSASLSGDLVSSDGLWTSDIYVPQDTSETRYYIQVKNIDSAFVSVNGLKILAGKSSSNQTDEIMVNEAFTKEIGVNNPDEVVGKLVRFGANQRKITGVVNDFNSRTLREEIRPMVLTYVPEGFNVLNVKLESGYNLALAKAEMEGIFKEIYPYDASEFKFLDEAIAKFYEEDLKIRNVLGMACILAVIISALGLFGLSSYTIAQRTKEISIRKVLGASIAQILGLISKEYVVLILVSFVLAVYPAYYFLSEWLNNFSYKVEMPYFIYLLSGLGVLLLCLLIVGIHSYSAAQTNPAKILKDE</sequence>
<evidence type="ECO:0000256" key="4">
    <source>
        <dbReference type="ARBA" id="ARBA00022989"/>
    </source>
</evidence>
<evidence type="ECO:0000256" key="5">
    <source>
        <dbReference type="ARBA" id="ARBA00023136"/>
    </source>
</evidence>
<feature type="transmembrane region" description="Helical" evidence="6">
    <location>
        <begin position="679"/>
        <end position="704"/>
    </location>
</feature>
<proteinExistence type="predicted"/>
<evidence type="ECO:0000256" key="2">
    <source>
        <dbReference type="ARBA" id="ARBA00022475"/>
    </source>
</evidence>
<dbReference type="PANTHER" id="PTHR30572">
    <property type="entry name" value="MEMBRANE COMPONENT OF TRANSPORTER-RELATED"/>
    <property type="match status" value="1"/>
</dbReference>
<evidence type="ECO:0000256" key="6">
    <source>
        <dbReference type="SAM" id="Phobius"/>
    </source>
</evidence>
<feature type="transmembrane region" description="Helical" evidence="6">
    <location>
        <begin position="437"/>
        <end position="457"/>
    </location>
</feature>